<organism evidence="4 5">
    <name type="scientific">Gimesia algae</name>
    <dbReference type="NCBI Taxonomy" id="2527971"/>
    <lineage>
        <taxon>Bacteria</taxon>
        <taxon>Pseudomonadati</taxon>
        <taxon>Planctomycetota</taxon>
        <taxon>Planctomycetia</taxon>
        <taxon>Planctomycetales</taxon>
        <taxon>Planctomycetaceae</taxon>
        <taxon>Gimesia</taxon>
    </lineage>
</organism>
<keyword evidence="1" id="KW-0677">Repeat</keyword>
<dbReference type="PROSITE" id="PS50297">
    <property type="entry name" value="ANK_REP_REGION"/>
    <property type="match status" value="8"/>
</dbReference>
<sequence length="661" mass="72153">MQIHFAARRGDISALQRQLTSGVNINENDRDGKTPLMHAAEDRRAHLDTLQWLIDQGAEVNWPCSTVQETPLLLAARSARIDKVQFLLARGANPRYVSPQGYTVITTLPGSLDPAHLEILNLLLRAGADPNAISEYGESPLRNALSEGNFAAVKLLLEHGADRDSVQMTDLMWAIVLGSVEQVASEIRAGSDVSTRNDWEMSPWLLSLQTGDFDKAKLLWEQGAKLTDQDRRSQTPLMHAVLAQHAEMTAWFISLGADLNSTNFLDMTPLNLAAGSGSVTCAKLLLEAGANLDPENGEPVITNAASPEMVRTLISHGADINAVDREGYWLLKSAAEEGDYQFACELLDLGADPDATSTGATALHTAVMHDQLEIVTALLQHGADPNAYDVDSWTPLMFAQSLECVELLLSGGAKIGATDNCDDDVIQHHTDPEIIQRLQSAGASIETQPESFNSLLHTAAQRGDLTLLEYLLNQQIDINTPLQGGVTPLMTAAEQGHAVVLERILASGADLHACNEQGRTALFYAAAPEAFLAFQLTYEYSEEEMKLELLEELDDPSAEAREFFSQLDFSLNFGYTPSDDITALELLLAAGANIETRDFEGATPLLVACRCGRPSRVDRLLQHGADHNAKDTQGRTAKELTALHHDYEHRKQILKLLNEET</sequence>
<dbReference type="SMART" id="SM00248">
    <property type="entry name" value="ANK"/>
    <property type="match status" value="14"/>
</dbReference>
<proteinExistence type="predicted"/>
<dbReference type="SUPFAM" id="SSF48403">
    <property type="entry name" value="Ankyrin repeat"/>
    <property type="match status" value="3"/>
</dbReference>
<feature type="repeat" description="ANK" evidence="3">
    <location>
        <begin position="67"/>
        <end position="99"/>
    </location>
</feature>
<dbReference type="AlphaFoldDB" id="A0A517V6S0"/>
<dbReference type="Gene3D" id="1.25.40.20">
    <property type="entry name" value="Ankyrin repeat-containing domain"/>
    <property type="match status" value="6"/>
</dbReference>
<feature type="repeat" description="ANK" evidence="3">
    <location>
        <begin position="358"/>
        <end position="390"/>
    </location>
</feature>
<protein>
    <submittedName>
        <fullName evidence="4">Phosphocholine transferase AnkX</fullName>
        <ecNumber evidence="4">2.7.1.-</ecNumber>
    </submittedName>
</protein>
<dbReference type="PANTHER" id="PTHR24198:SF165">
    <property type="entry name" value="ANKYRIN REPEAT-CONTAINING PROTEIN-RELATED"/>
    <property type="match status" value="1"/>
</dbReference>
<dbReference type="InterPro" id="IPR002110">
    <property type="entry name" value="Ankyrin_rpt"/>
</dbReference>
<feature type="repeat" description="ANK" evidence="3">
    <location>
        <begin position="451"/>
        <end position="483"/>
    </location>
</feature>
<keyword evidence="4" id="KW-0808">Transferase</keyword>
<dbReference type="OrthoDB" id="211931at2"/>
<dbReference type="EC" id="2.7.1.-" evidence="4"/>
<dbReference type="Proteomes" id="UP000316855">
    <property type="component" value="Chromosome"/>
</dbReference>
<feature type="repeat" description="ANK" evidence="3">
    <location>
        <begin position="1"/>
        <end position="30"/>
    </location>
</feature>
<feature type="repeat" description="ANK" evidence="3">
    <location>
        <begin position="265"/>
        <end position="297"/>
    </location>
</feature>
<gene>
    <name evidence="4" type="primary">ankX</name>
    <name evidence="4" type="ORF">Pan161_03110</name>
</gene>
<evidence type="ECO:0000313" key="4">
    <source>
        <dbReference type="EMBL" id="QDT88693.1"/>
    </source>
</evidence>
<dbReference type="RefSeq" id="WP_145223846.1">
    <property type="nucleotide sequence ID" value="NZ_CP036343.1"/>
</dbReference>
<feature type="repeat" description="ANK" evidence="3">
    <location>
        <begin position="484"/>
        <end position="516"/>
    </location>
</feature>
<accession>A0A517V6S0</accession>
<dbReference type="PROSITE" id="PS50088">
    <property type="entry name" value="ANK_REPEAT"/>
    <property type="match status" value="10"/>
</dbReference>
<evidence type="ECO:0000256" key="1">
    <source>
        <dbReference type="ARBA" id="ARBA00022737"/>
    </source>
</evidence>
<dbReference type="Pfam" id="PF12796">
    <property type="entry name" value="Ank_2"/>
    <property type="match status" value="7"/>
</dbReference>
<dbReference type="KEGG" id="gax:Pan161_03110"/>
<evidence type="ECO:0000256" key="3">
    <source>
        <dbReference type="PROSITE-ProRule" id="PRU00023"/>
    </source>
</evidence>
<dbReference type="GO" id="GO:0016740">
    <property type="term" value="F:transferase activity"/>
    <property type="evidence" value="ECO:0007669"/>
    <property type="project" value="UniProtKB-KW"/>
</dbReference>
<feature type="repeat" description="ANK" evidence="3">
    <location>
        <begin position="232"/>
        <end position="264"/>
    </location>
</feature>
<evidence type="ECO:0000313" key="5">
    <source>
        <dbReference type="Proteomes" id="UP000316855"/>
    </source>
</evidence>
<feature type="repeat" description="ANK" evidence="3">
    <location>
        <begin position="31"/>
        <end position="61"/>
    </location>
</feature>
<dbReference type="PANTHER" id="PTHR24198">
    <property type="entry name" value="ANKYRIN REPEAT AND PROTEIN KINASE DOMAIN-CONTAINING PROTEIN"/>
    <property type="match status" value="1"/>
</dbReference>
<name>A0A517V6S0_9PLAN</name>
<reference evidence="4 5" key="1">
    <citation type="submission" date="2019-02" db="EMBL/GenBank/DDBJ databases">
        <title>Deep-cultivation of Planctomycetes and their phenomic and genomic characterization uncovers novel biology.</title>
        <authorList>
            <person name="Wiegand S."/>
            <person name="Jogler M."/>
            <person name="Boedeker C."/>
            <person name="Pinto D."/>
            <person name="Vollmers J."/>
            <person name="Rivas-Marin E."/>
            <person name="Kohn T."/>
            <person name="Peeters S.H."/>
            <person name="Heuer A."/>
            <person name="Rast P."/>
            <person name="Oberbeckmann S."/>
            <person name="Bunk B."/>
            <person name="Jeske O."/>
            <person name="Meyerdierks A."/>
            <person name="Storesund J.E."/>
            <person name="Kallscheuer N."/>
            <person name="Luecker S."/>
            <person name="Lage O.M."/>
            <person name="Pohl T."/>
            <person name="Merkel B.J."/>
            <person name="Hornburger P."/>
            <person name="Mueller R.-W."/>
            <person name="Bruemmer F."/>
            <person name="Labrenz M."/>
            <person name="Spormann A.M."/>
            <person name="Op den Camp H."/>
            <person name="Overmann J."/>
            <person name="Amann R."/>
            <person name="Jetten M.S.M."/>
            <person name="Mascher T."/>
            <person name="Medema M.H."/>
            <person name="Devos D.P."/>
            <person name="Kaster A.-K."/>
            <person name="Ovreas L."/>
            <person name="Rohde M."/>
            <person name="Galperin M.Y."/>
            <person name="Jogler C."/>
        </authorList>
    </citation>
    <scope>NUCLEOTIDE SEQUENCE [LARGE SCALE GENOMIC DNA]</scope>
    <source>
        <strain evidence="4 5">Pan161</strain>
    </source>
</reference>
<evidence type="ECO:0000256" key="2">
    <source>
        <dbReference type="ARBA" id="ARBA00023043"/>
    </source>
</evidence>
<feature type="repeat" description="ANK" evidence="3">
    <location>
        <begin position="600"/>
        <end position="632"/>
    </location>
</feature>
<dbReference type="InterPro" id="IPR036770">
    <property type="entry name" value="Ankyrin_rpt-contain_sf"/>
</dbReference>
<keyword evidence="2 3" id="KW-0040">ANK repeat</keyword>
<feature type="repeat" description="ANK" evidence="3">
    <location>
        <begin position="136"/>
        <end position="168"/>
    </location>
</feature>
<keyword evidence="5" id="KW-1185">Reference proteome</keyword>
<dbReference type="EMBL" id="CP036343">
    <property type="protein sequence ID" value="QDT88693.1"/>
    <property type="molecule type" value="Genomic_DNA"/>
</dbReference>